<evidence type="ECO:0000313" key="2">
    <source>
        <dbReference type="EMBL" id="KAF5362579.1"/>
    </source>
</evidence>
<gene>
    <name evidence="2" type="ORF">D9757_013317</name>
</gene>
<name>A0A8H5GCT7_9AGAR</name>
<organism evidence="2 3">
    <name type="scientific">Collybiopsis confluens</name>
    <dbReference type="NCBI Taxonomy" id="2823264"/>
    <lineage>
        <taxon>Eukaryota</taxon>
        <taxon>Fungi</taxon>
        <taxon>Dikarya</taxon>
        <taxon>Basidiomycota</taxon>
        <taxon>Agaricomycotina</taxon>
        <taxon>Agaricomycetes</taxon>
        <taxon>Agaricomycetidae</taxon>
        <taxon>Agaricales</taxon>
        <taxon>Marasmiineae</taxon>
        <taxon>Omphalotaceae</taxon>
        <taxon>Collybiopsis</taxon>
    </lineage>
</organism>
<feature type="transmembrane region" description="Helical" evidence="1">
    <location>
        <begin position="359"/>
        <end position="377"/>
    </location>
</feature>
<accession>A0A8H5GCT7</accession>
<dbReference type="EMBL" id="JAACJN010000202">
    <property type="protein sequence ID" value="KAF5362579.1"/>
    <property type="molecule type" value="Genomic_DNA"/>
</dbReference>
<proteinExistence type="predicted"/>
<evidence type="ECO:0000256" key="1">
    <source>
        <dbReference type="SAM" id="Phobius"/>
    </source>
</evidence>
<dbReference type="AlphaFoldDB" id="A0A8H5GCT7"/>
<keyword evidence="3" id="KW-1185">Reference proteome</keyword>
<comment type="caution">
    <text evidence="2">The sequence shown here is derived from an EMBL/GenBank/DDBJ whole genome shotgun (WGS) entry which is preliminary data.</text>
</comment>
<protein>
    <submittedName>
        <fullName evidence="2">Uncharacterized protein</fullName>
    </submittedName>
</protein>
<dbReference type="OrthoDB" id="3038990at2759"/>
<feature type="transmembrane region" description="Helical" evidence="1">
    <location>
        <begin position="300"/>
        <end position="320"/>
    </location>
</feature>
<keyword evidence="1" id="KW-1133">Transmembrane helix</keyword>
<keyword evidence="1" id="KW-0812">Transmembrane</keyword>
<dbReference type="Proteomes" id="UP000518752">
    <property type="component" value="Unassembled WGS sequence"/>
</dbReference>
<evidence type="ECO:0000313" key="3">
    <source>
        <dbReference type="Proteomes" id="UP000518752"/>
    </source>
</evidence>
<sequence length="457" mass="50251">MEPSQLAQYLRYGLGTYLRVLPDPNGLGCWMLVVKPVKPLNMLYHQSEEAIACVRGRRVYVSVIGFIKDGDEFGRHFIPHTMILHSQSLAEHKRHTLGLFRGACWQLSGYFQDVPLSPTPHHTPSSNRSFFSQVDGFTETIDSRSWHNFHPGETRVKLYLTRLVSIYDTSSSPPALAKSILTNPDLNNGYWASQIMAHRVETSFVSAAGGSGAHSRVFAPASAGRFSAGSHYSVTACHTPSLLKNIPLLCFVPPPTKFSHGAKPNVVAGCLTAPFANTVKSIGDADYCINDLPAAYTSTLLIIPLCYDTAVFIAISYQLLRNSYYNYSDDKLPSRLHSLWSGKHLPHFSRALFKDGQELTLLFYIAVIFMIFIPGIIPGISVYHTMLTVPNLVISNALACRVYRNIMLGYNTVSNDMGISLATIPVSNVISSPEGGIRNSPKSPVQIADRIEGGSIA</sequence>
<reference evidence="2 3" key="1">
    <citation type="journal article" date="2020" name="ISME J.">
        <title>Uncovering the hidden diversity of litter-decomposition mechanisms in mushroom-forming fungi.</title>
        <authorList>
            <person name="Floudas D."/>
            <person name="Bentzer J."/>
            <person name="Ahren D."/>
            <person name="Johansson T."/>
            <person name="Persson P."/>
            <person name="Tunlid A."/>
        </authorList>
    </citation>
    <scope>NUCLEOTIDE SEQUENCE [LARGE SCALE GENOMIC DNA]</scope>
    <source>
        <strain evidence="2 3">CBS 406.79</strain>
    </source>
</reference>
<keyword evidence="1" id="KW-0472">Membrane</keyword>